<evidence type="ECO:0000313" key="1">
    <source>
        <dbReference type="EMBL" id="UUL83715.1"/>
    </source>
</evidence>
<name>A0ABY5LD11_9SPHN</name>
<sequence length="113" mass="12415">MKLPADDEVAAPAGPAPTIFEAIVRKTCVSATYNRTEIILAPHAMWTRHGDMFVDAVTLRLNDAPPREVKLGTFKLIGLGNLQRTDEKFFVSEMFQPGDAKYGGEILLAVEPD</sequence>
<protein>
    <submittedName>
        <fullName evidence="1">Uncharacterized protein</fullName>
    </submittedName>
</protein>
<organism evidence="1 2">
    <name type="scientific">Sphingomonas qomolangmaensis</name>
    <dbReference type="NCBI Taxonomy" id="2918765"/>
    <lineage>
        <taxon>Bacteria</taxon>
        <taxon>Pseudomonadati</taxon>
        <taxon>Pseudomonadota</taxon>
        <taxon>Alphaproteobacteria</taxon>
        <taxon>Sphingomonadales</taxon>
        <taxon>Sphingomonadaceae</taxon>
        <taxon>Sphingomonas</taxon>
    </lineage>
</organism>
<reference evidence="1" key="1">
    <citation type="submission" date="2022-07" db="EMBL/GenBank/DDBJ databases">
        <title>Sphingomonas sp. nov., a novel bacterium isolated from the north slope of the Mount Everest.</title>
        <authorList>
            <person name="Cui X."/>
            <person name="Liu Y."/>
        </authorList>
    </citation>
    <scope>NUCLEOTIDE SEQUENCE</scope>
    <source>
        <strain evidence="1">S5-59</strain>
    </source>
</reference>
<dbReference type="RefSeq" id="WP_256507551.1">
    <property type="nucleotide sequence ID" value="NZ_CP101740.1"/>
</dbReference>
<gene>
    <name evidence="1" type="ORF">NMP03_05805</name>
</gene>
<dbReference type="EMBL" id="CP101740">
    <property type="protein sequence ID" value="UUL83715.1"/>
    <property type="molecule type" value="Genomic_DNA"/>
</dbReference>
<accession>A0ABY5LD11</accession>
<dbReference type="Proteomes" id="UP001058533">
    <property type="component" value="Chromosome"/>
</dbReference>
<evidence type="ECO:0000313" key="2">
    <source>
        <dbReference type="Proteomes" id="UP001058533"/>
    </source>
</evidence>
<keyword evidence="2" id="KW-1185">Reference proteome</keyword>
<proteinExistence type="predicted"/>